<reference evidence="7" key="1">
    <citation type="journal article" date="2014" name="Int. J. Syst. Evol. Microbiol.">
        <title>Complete genome sequence of Corynebacterium casei LMG S-19264T (=DSM 44701T), isolated from a smear-ripened cheese.</title>
        <authorList>
            <consortium name="US DOE Joint Genome Institute (JGI-PGF)"/>
            <person name="Walter F."/>
            <person name="Albersmeier A."/>
            <person name="Kalinowski J."/>
            <person name="Ruckert C."/>
        </authorList>
    </citation>
    <scope>NUCLEOTIDE SEQUENCE</scope>
    <source>
        <strain evidence="7">CGMCC 1.12827</strain>
    </source>
</reference>
<gene>
    <name evidence="7" type="ORF">GCM10011489_04290</name>
</gene>
<comment type="caution">
    <text evidence="7">The sequence shown here is derived from an EMBL/GenBank/DDBJ whole genome shotgun (WGS) entry which is preliminary data.</text>
</comment>
<feature type="region of interest" description="Disordered" evidence="5">
    <location>
        <begin position="1"/>
        <end position="20"/>
    </location>
</feature>
<dbReference type="Gene3D" id="3.20.20.10">
    <property type="entry name" value="Alanine racemase"/>
    <property type="match status" value="1"/>
</dbReference>
<evidence type="ECO:0000256" key="1">
    <source>
        <dbReference type="ARBA" id="ARBA00022898"/>
    </source>
</evidence>
<dbReference type="Pfam" id="PF01168">
    <property type="entry name" value="Ala_racemase_N"/>
    <property type="match status" value="1"/>
</dbReference>
<evidence type="ECO:0000256" key="4">
    <source>
        <dbReference type="RuleBase" id="RU004514"/>
    </source>
</evidence>
<accession>A0A916WQ81</accession>
<keyword evidence="1 2" id="KW-0663">Pyridoxal phosphate</keyword>
<comment type="similarity">
    <text evidence="2 4">Belongs to the pyridoxal phosphate-binding protein YggS/PROSC family.</text>
</comment>
<feature type="modified residue" description="N6-(pyridoxal phosphate)lysine" evidence="2 3">
    <location>
        <position position="56"/>
    </location>
</feature>
<dbReference type="GO" id="GO:0030170">
    <property type="term" value="F:pyridoxal phosphate binding"/>
    <property type="evidence" value="ECO:0007669"/>
    <property type="project" value="UniProtKB-UniRule"/>
</dbReference>
<evidence type="ECO:0000313" key="7">
    <source>
        <dbReference type="EMBL" id="GGB19345.1"/>
    </source>
</evidence>
<comment type="cofactor">
    <cofactor evidence="3">
        <name>pyridoxal 5'-phosphate</name>
        <dbReference type="ChEBI" id="CHEBI:597326"/>
    </cofactor>
</comment>
<dbReference type="SUPFAM" id="SSF51419">
    <property type="entry name" value="PLP-binding barrel"/>
    <property type="match status" value="1"/>
</dbReference>
<dbReference type="EMBL" id="BMGC01000002">
    <property type="protein sequence ID" value="GGB19345.1"/>
    <property type="molecule type" value="Genomic_DNA"/>
</dbReference>
<name>A0A916WQ81_9ACTN</name>
<evidence type="ECO:0000256" key="2">
    <source>
        <dbReference type="HAMAP-Rule" id="MF_02087"/>
    </source>
</evidence>
<dbReference type="InterPro" id="IPR029066">
    <property type="entry name" value="PLP-binding_barrel"/>
</dbReference>
<comment type="function">
    <text evidence="2">Pyridoxal 5'-phosphate (PLP)-binding protein, which is involved in PLP homeostasis.</text>
</comment>
<evidence type="ECO:0000256" key="5">
    <source>
        <dbReference type="SAM" id="MobiDB-lite"/>
    </source>
</evidence>
<sequence>MTGDEVPHRDSAAPGPGDARTVQLRDNLAAAHARLERACRDADRDPAEVELLVVTKFFPADDVSRLIGLGAHAFGESREPEAGRKVAAVRAALHLDNPDTDSPTGGVTDTAPVFDMIGTLQRNKAKSVAQWARRVHSVDSARLADALDTAAASALDSGARSAVLDVLLQVSLDGDISRGGALIEDLPSLADAVDEADALALRGLMVIAPLRVDADEAMANAAQVRERFLADHPGATVFSAGMSGDLEAAVRHGSTCVRVGTAIMGSRPIRSP</sequence>
<evidence type="ECO:0000313" key="8">
    <source>
        <dbReference type="Proteomes" id="UP000621454"/>
    </source>
</evidence>
<dbReference type="InterPro" id="IPR011078">
    <property type="entry name" value="PyrdxlP_homeostasis"/>
</dbReference>
<dbReference type="InterPro" id="IPR001608">
    <property type="entry name" value="Ala_racemase_N"/>
</dbReference>
<dbReference type="HAMAP" id="MF_02087">
    <property type="entry name" value="PLP_homeostasis"/>
    <property type="match status" value="1"/>
</dbReference>
<keyword evidence="8" id="KW-1185">Reference proteome</keyword>
<dbReference type="Proteomes" id="UP000621454">
    <property type="component" value="Unassembled WGS sequence"/>
</dbReference>
<dbReference type="AlphaFoldDB" id="A0A916WQ81"/>
<protein>
    <recommendedName>
        <fullName evidence="2">Pyridoxal phosphate homeostasis protein</fullName>
        <shortName evidence="2">PLP homeostasis protein</shortName>
    </recommendedName>
</protein>
<dbReference type="PIRSF" id="PIRSF004848">
    <property type="entry name" value="YBL036c_PLPDEIII"/>
    <property type="match status" value="1"/>
</dbReference>
<proteinExistence type="inferred from homology"/>
<dbReference type="PANTHER" id="PTHR10146:SF14">
    <property type="entry name" value="PYRIDOXAL PHOSPHATE HOMEOSTASIS PROTEIN"/>
    <property type="match status" value="1"/>
</dbReference>
<evidence type="ECO:0000259" key="6">
    <source>
        <dbReference type="Pfam" id="PF01168"/>
    </source>
</evidence>
<feature type="domain" description="Alanine racemase N-terminal" evidence="6">
    <location>
        <begin position="49"/>
        <end position="268"/>
    </location>
</feature>
<dbReference type="PANTHER" id="PTHR10146">
    <property type="entry name" value="PROLINE SYNTHETASE CO-TRANSCRIBED BACTERIAL HOMOLOG PROTEIN"/>
    <property type="match status" value="1"/>
</dbReference>
<evidence type="ECO:0000256" key="3">
    <source>
        <dbReference type="PIRSR" id="PIRSR004848-1"/>
    </source>
</evidence>
<dbReference type="RefSeq" id="WP_188584929.1">
    <property type="nucleotide sequence ID" value="NZ_BMGC01000002.1"/>
</dbReference>
<organism evidence="7 8">
    <name type="scientific">Gordonia jinhuaensis</name>
    <dbReference type="NCBI Taxonomy" id="1517702"/>
    <lineage>
        <taxon>Bacteria</taxon>
        <taxon>Bacillati</taxon>
        <taxon>Actinomycetota</taxon>
        <taxon>Actinomycetes</taxon>
        <taxon>Mycobacteriales</taxon>
        <taxon>Gordoniaceae</taxon>
        <taxon>Gordonia</taxon>
    </lineage>
</organism>
<reference evidence="7" key="2">
    <citation type="submission" date="2020-09" db="EMBL/GenBank/DDBJ databases">
        <authorList>
            <person name="Sun Q."/>
            <person name="Zhou Y."/>
        </authorList>
    </citation>
    <scope>NUCLEOTIDE SEQUENCE</scope>
    <source>
        <strain evidence="7">CGMCC 1.12827</strain>
    </source>
</reference>
<feature type="compositionally biased region" description="Basic and acidic residues" evidence="5">
    <location>
        <begin position="1"/>
        <end position="11"/>
    </location>
</feature>